<gene>
    <name evidence="2" type="ORF">RPR59_08650</name>
</gene>
<feature type="chain" id="PRO_5045623739" evidence="1">
    <location>
        <begin position="22"/>
        <end position="178"/>
    </location>
</feature>
<feature type="signal peptide" evidence="1">
    <location>
        <begin position="1"/>
        <end position="21"/>
    </location>
</feature>
<evidence type="ECO:0000313" key="3">
    <source>
        <dbReference type="Proteomes" id="UP001302249"/>
    </source>
</evidence>
<dbReference type="EMBL" id="CP135076">
    <property type="protein sequence ID" value="WNO52543.1"/>
    <property type="molecule type" value="Genomic_DNA"/>
</dbReference>
<organism evidence="2 3">
    <name type="scientific">Stakelama saccharophila</name>
    <dbReference type="NCBI Taxonomy" id="3075605"/>
    <lineage>
        <taxon>Bacteria</taxon>
        <taxon>Pseudomonadati</taxon>
        <taxon>Pseudomonadota</taxon>
        <taxon>Alphaproteobacteria</taxon>
        <taxon>Sphingomonadales</taxon>
        <taxon>Sphingomonadaceae</taxon>
        <taxon>Stakelama</taxon>
    </lineage>
</organism>
<proteinExistence type="predicted"/>
<sequence length="178" mass="18360">MATLIALIALGGATASRAADASNQCLARGDAAALVQAIAPDLLQAAARKCSATLPPDALLTRQSGALMSKYRRAAAGAWPGARRALQQVAGPEIGGMLEGPLAQSIVGPLLAPMFTQNVSAADCADLNTIVMMIEPLPAENLGRLFVAVYDMADRNRAADATDTGLVMPFHLCHPKQG</sequence>
<keyword evidence="3" id="KW-1185">Reference proteome</keyword>
<accession>A0ABZ0B593</accession>
<keyword evidence="1" id="KW-0732">Signal</keyword>
<name>A0ABZ0B593_9SPHN</name>
<dbReference type="Proteomes" id="UP001302249">
    <property type="component" value="Chromosome"/>
</dbReference>
<dbReference type="RefSeq" id="WP_313913098.1">
    <property type="nucleotide sequence ID" value="NZ_CP135076.1"/>
</dbReference>
<evidence type="ECO:0000313" key="2">
    <source>
        <dbReference type="EMBL" id="WNO52543.1"/>
    </source>
</evidence>
<evidence type="ECO:0000256" key="1">
    <source>
        <dbReference type="SAM" id="SignalP"/>
    </source>
</evidence>
<protein>
    <submittedName>
        <fullName evidence="2">Uncharacterized protein</fullName>
    </submittedName>
</protein>
<reference evidence="2 3" key="1">
    <citation type="submission" date="2023-09" db="EMBL/GenBank/DDBJ databases">
        <authorList>
            <person name="Rey-Velasco X."/>
        </authorList>
    </citation>
    <scope>NUCLEOTIDE SEQUENCE [LARGE SCALE GENOMIC DNA]</scope>
    <source>
        <strain evidence="2 3">W311</strain>
    </source>
</reference>